<feature type="transmembrane region" description="Helical" evidence="2">
    <location>
        <begin position="173"/>
        <end position="192"/>
    </location>
</feature>
<keyword evidence="2" id="KW-0812">Transmembrane</keyword>
<dbReference type="EMBL" id="JAFIMR010000040">
    <property type="protein sequence ID" value="KAI1857459.1"/>
    <property type="molecule type" value="Genomic_DNA"/>
</dbReference>
<proteinExistence type="predicted"/>
<feature type="transmembrane region" description="Helical" evidence="2">
    <location>
        <begin position="583"/>
        <end position="605"/>
    </location>
</feature>
<dbReference type="AlphaFoldDB" id="A0A9Q0AJN8"/>
<evidence type="ECO:0000256" key="2">
    <source>
        <dbReference type="SAM" id="Phobius"/>
    </source>
</evidence>
<comment type="caution">
    <text evidence="3">The sequence shown here is derived from an EMBL/GenBank/DDBJ whole genome shotgun (WGS) entry which is preliminary data.</text>
</comment>
<keyword evidence="4" id="KW-1185">Reference proteome</keyword>
<protein>
    <submittedName>
        <fullName evidence="3">Uncharacterized protein</fullName>
    </submittedName>
</protein>
<dbReference type="Proteomes" id="UP000829685">
    <property type="component" value="Unassembled WGS sequence"/>
</dbReference>
<feature type="compositionally biased region" description="Polar residues" evidence="1">
    <location>
        <begin position="33"/>
        <end position="58"/>
    </location>
</feature>
<dbReference type="InterPro" id="IPR021514">
    <property type="entry name" value="DUF3176"/>
</dbReference>
<keyword evidence="2" id="KW-1133">Transmembrane helix</keyword>
<evidence type="ECO:0000256" key="1">
    <source>
        <dbReference type="SAM" id="MobiDB-lite"/>
    </source>
</evidence>
<evidence type="ECO:0000313" key="4">
    <source>
        <dbReference type="Proteomes" id="UP000829685"/>
    </source>
</evidence>
<keyword evidence="2" id="KW-0472">Membrane</keyword>
<gene>
    <name evidence="3" type="ORF">JX265_011194</name>
</gene>
<feature type="region of interest" description="Disordered" evidence="1">
    <location>
        <begin position="1"/>
        <end position="58"/>
    </location>
</feature>
<reference evidence="3" key="1">
    <citation type="submission" date="2021-03" db="EMBL/GenBank/DDBJ databases">
        <title>Revisited historic fungal species revealed as producer of novel bioactive compounds through whole genome sequencing and comparative genomics.</title>
        <authorList>
            <person name="Vignolle G.A."/>
            <person name="Hochenegger N."/>
            <person name="Mach R.L."/>
            <person name="Mach-Aigner A.R."/>
            <person name="Javad Rahimi M."/>
            <person name="Salim K.A."/>
            <person name="Chan C.M."/>
            <person name="Lim L.B.L."/>
            <person name="Cai F."/>
            <person name="Druzhinina I.S."/>
            <person name="U'Ren J.M."/>
            <person name="Derntl C."/>
        </authorList>
    </citation>
    <scope>NUCLEOTIDE SEQUENCE</scope>
    <source>
        <strain evidence="3">TUCIM 5799</strain>
    </source>
</reference>
<name>A0A9Q0AJN8_9PEZI</name>
<dbReference type="Pfam" id="PF11374">
    <property type="entry name" value="DUF3176"/>
    <property type="match status" value="1"/>
</dbReference>
<feature type="transmembrane region" description="Helical" evidence="2">
    <location>
        <begin position="70"/>
        <end position="92"/>
    </location>
</feature>
<organism evidence="3 4">
    <name type="scientific">Neoarthrinium moseri</name>
    <dbReference type="NCBI Taxonomy" id="1658444"/>
    <lineage>
        <taxon>Eukaryota</taxon>
        <taxon>Fungi</taxon>
        <taxon>Dikarya</taxon>
        <taxon>Ascomycota</taxon>
        <taxon>Pezizomycotina</taxon>
        <taxon>Sordariomycetes</taxon>
        <taxon>Xylariomycetidae</taxon>
        <taxon>Amphisphaeriales</taxon>
        <taxon>Apiosporaceae</taxon>
        <taxon>Neoarthrinium</taxon>
    </lineage>
</organism>
<accession>A0A9Q0AJN8</accession>
<dbReference type="PANTHER" id="PTHR35394:SF5">
    <property type="entry name" value="DUF3176 DOMAIN-CONTAINING PROTEIN"/>
    <property type="match status" value="1"/>
</dbReference>
<dbReference type="PANTHER" id="PTHR35394">
    <property type="entry name" value="DUF3176 DOMAIN-CONTAINING PROTEIN"/>
    <property type="match status" value="1"/>
</dbReference>
<feature type="transmembrane region" description="Helical" evidence="2">
    <location>
        <begin position="112"/>
        <end position="132"/>
    </location>
</feature>
<sequence>MSAPHVPHYSQQHGSEDTKDQRAVGGRPYPYSSADTGFSTDSSTNDDPQGQRLQQTHPAQQASRYHVMQFWSWEIMSFWVAVGLLAATVSILAHYEGQKLPEWPFSINLNTLIALLSTILRAAMLVAVAEVLGQLKYGYFSRPRPLKHLHDFDRASRSVNGSIKLLFIAPKSLLAVIGAIVTILSLAIGPFTQQAIKSVSCPQYLRDTNASLPIAHFMPGRADYYRIGAGTWEVEVDMKGAMINGLTNPTGNDSAIVATCATGNCTFPVGSDDITHSSLGMCSACFDTTSFVSANENRTNYTMPNDLWLSPYSGQAYLNVQVDYNLSWASSEFPDGFATLANDALTNITVLTFTQSPCSNNSQGELVCPHNVTGYVGSSDYVATSCSIYPCLKNFQANMRRGVLDERVVSTVPAPVNRVEANITESGVSAAANYTALKSPCLIDGVEYDKSNFSRIPRTPGRIFTGINVDGTEYTAPDECLYKLMWLYGHALDAFMAQTLFSGMCTYDSRQGGSLYCGDAWWLSPLYNTQNASFETINSQIDQYATAVTNKFRTLGSNNYNLSSEESALGSVIEMTVCTSFDWRWLLMPAVLLVATGSLLVLMIVQNYMNPQQPVWKSSILPLLFHGFGQSPEMGAQPAVDLDHIKERAYHIKAKFQTGMNAGFVDTTGGRVPAARDIDLDSLLGNRDNVRR</sequence>
<evidence type="ECO:0000313" key="3">
    <source>
        <dbReference type="EMBL" id="KAI1857459.1"/>
    </source>
</evidence>